<evidence type="ECO:0000259" key="13">
    <source>
        <dbReference type="PROSITE" id="PS51196"/>
    </source>
</evidence>
<evidence type="ECO:0000259" key="11">
    <source>
        <dbReference type="PROSITE" id="PS51192"/>
    </source>
</evidence>
<dbReference type="InterPro" id="IPR014018">
    <property type="entry name" value="SecA_motor_DEAD"/>
</dbReference>
<keyword evidence="4 10" id="KW-0547">Nucleotide-binding</keyword>
<evidence type="ECO:0000256" key="5">
    <source>
        <dbReference type="ARBA" id="ARBA00022840"/>
    </source>
</evidence>
<dbReference type="InterPro" id="IPR020937">
    <property type="entry name" value="SecA_CS"/>
</dbReference>
<dbReference type="PANTHER" id="PTHR30612:SF0">
    <property type="entry name" value="CHLOROPLAST PROTEIN-TRANSPORTING ATPASE"/>
    <property type="match status" value="1"/>
</dbReference>
<accession>A0A5S9IKK2</accession>
<dbReference type="CDD" id="cd17928">
    <property type="entry name" value="DEXDc_SecA"/>
    <property type="match status" value="1"/>
</dbReference>
<dbReference type="GO" id="GO:0017038">
    <property type="term" value="P:protein import"/>
    <property type="evidence" value="ECO:0007669"/>
    <property type="project" value="InterPro"/>
</dbReference>
<dbReference type="GO" id="GO:0043952">
    <property type="term" value="P:protein transport by the Sec complex"/>
    <property type="evidence" value="ECO:0007669"/>
    <property type="project" value="TreeGrafter"/>
</dbReference>
<keyword evidence="7 10" id="KW-1278">Translocase</keyword>
<feature type="domain" description="Helicase ATP-binding" evidence="11">
    <location>
        <begin position="92"/>
        <end position="273"/>
    </location>
</feature>
<sequence length="633" mass="71776">MMHSVANFLYSVSPKVKSITDFEYRMVEEIKQHERVSEKLDDDALRYSIFYLKECLRKNKISDFYLLVKVFALVREAAWRALQKKHYDVQLLSGIILANGGIAEMATGEGKTLTATLPIVLWAMHDKGVHVATSNQYLAERDLELMKPVYDLLGFSSAVLKEKDTPQLKIQRYLADITYGCGYTFGFDYLRDQLAIIHRKTPPLGSRFCGYLNGEKNVDDVVQMQRGQHFALIDELDSVLIDEARTPLVLSSKGDNTGTGNDVYSYANEMSKVLEVEQDFIVDYKAKTLDITDKGVEKVSGLVDENRIRGIKYPWSFYIRQALRANHLFRKDVDYVVEDDKVMIVDASTGRKFADRSWNQGLHQAVQAKEGVEISDENTTLGKITRQKYYSLYECIGGMTGTAAGSEKELWNLYGLVVTSIPTRKPPQRKLLPTRIFTTKQVKFQAIADEIANIAKTKQPILVGTKTIEDSEKLSAILKEKNIVHKVLNAKYDQEEADIVAVAGQAGSITIATNMAGRGTDIPLGEGVPEMGGLFVIAAERNDSKRIDRQLVGRCARQGQPGTAQFFISFEDDLIYNNVEKAPRSKKDEVDKKYVDMFDKVQRQVEIRHYAQRREMQRYDSWMEELLVKVGKK</sequence>
<evidence type="ECO:0000256" key="6">
    <source>
        <dbReference type="ARBA" id="ARBA00022927"/>
    </source>
</evidence>
<dbReference type="GO" id="GO:0005524">
    <property type="term" value="F:ATP binding"/>
    <property type="evidence" value="ECO:0007669"/>
    <property type="project" value="UniProtKB-UniRule"/>
</dbReference>
<dbReference type="PROSITE" id="PS51194">
    <property type="entry name" value="HELICASE_CTER"/>
    <property type="match status" value="1"/>
</dbReference>
<protein>
    <recommendedName>
        <fullName evidence="10">Protein translocase subunit SecA</fullName>
        <ecNumber evidence="10">7.4.2.8</ecNumber>
    </recommendedName>
</protein>
<evidence type="ECO:0000256" key="1">
    <source>
        <dbReference type="ARBA" id="ARBA00022448"/>
    </source>
</evidence>
<dbReference type="HAMAP" id="MF_01382">
    <property type="entry name" value="SecA"/>
    <property type="match status" value="1"/>
</dbReference>
<keyword evidence="2 10" id="KW-1003">Cell membrane</keyword>
<dbReference type="EMBL" id="AP019860">
    <property type="protein sequence ID" value="BBM83414.1"/>
    <property type="molecule type" value="Genomic_DNA"/>
</dbReference>
<dbReference type="InterPro" id="IPR000185">
    <property type="entry name" value="SecA"/>
</dbReference>
<dbReference type="SUPFAM" id="SSF81767">
    <property type="entry name" value="Pre-protein crosslinking domain of SecA"/>
    <property type="match status" value="1"/>
</dbReference>
<dbReference type="PANTHER" id="PTHR30612">
    <property type="entry name" value="SECA INNER MEMBRANE COMPONENT OF SEC PROTEIN SECRETION SYSTEM"/>
    <property type="match status" value="1"/>
</dbReference>
<feature type="binding site" evidence="10">
    <location>
        <begin position="108"/>
        <end position="112"/>
    </location>
    <ligand>
        <name>ATP</name>
        <dbReference type="ChEBI" id="CHEBI:30616"/>
    </ligand>
</feature>
<evidence type="ECO:0000313" key="15">
    <source>
        <dbReference type="Proteomes" id="UP000326354"/>
    </source>
</evidence>
<dbReference type="Pfam" id="PF01043">
    <property type="entry name" value="SecA_PP_bind"/>
    <property type="match status" value="1"/>
</dbReference>
<dbReference type="OrthoDB" id="2486044at2"/>
<dbReference type="PRINTS" id="PR00906">
    <property type="entry name" value="SECA"/>
</dbReference>
<dbReference type="InterPro" id="IPR001650">
    <property type="entry name" value="Helicase_C-like"/>
</dbReference>
<dbReference type="EC" id="7.4.2.8" evidence="10"/>
<keyword evidence="8 10" id="KW-0811">Translocation</keyword>
<feature type="binding site" evidence="10">
    <location>
        <position position="521"/>
    </location>
    <ligand>
        <name>ATP</name>
        <dbReference type="ChEBI" id="CHEBI:30616"/>
    </ligand>
</feature>
<dbReference type="InterPro" id="IPR036670">
    <property type="entry name" value="SecA_X-link_sf"/>
</dbReference>
<feature type="domain" description="Helicase C-terminal" evidence="12">
    <location>
        <begin position="446"/>
        <end position="598"/>
    </location>
</feature>
<dbReference type="GO" id="GO:0065002">
    <property type="term" value="P:intracellular protein transmembrane transport"/>
    <property type="evidence" value="ECO:0007669"/>
    <property type="project" value="UniProtKB-UniRule"/>
</dbReference>
<evidence type="ECO:0000313" key="14">
    <source>
        <dbReference type="EMBL" id="BBM83414.1"/>
    </source>
</evidence>
<dbReference type="CDD" id="cd18803">
    <property type="entry name" value="SF2_C_secA"/>
    <property type="match status" value="1"/>
</dbReference>
<dbReference type="SMART" id="SM00957">
    <property type="entry name" value="SecA_DEAD"/>
    <property type="match status" value="1"/>
</dbReference>
<dbReference type="Proteomes" id="UP000326354">
    <property type="component" value="Chromosome"/>
</dbReference>
<dbReference type="InterPro" id="IPR011115">
    <property type="entry name" value="SecA_DEAD"/>
</dbReference>
<dbReference type="GO" id="GO:0006605">
    <property type="term" value="P:protein targeting"/>
    <property type="evidence" value="ECO:0007669"/>
    <property type="project" value="UniProtKB-UniRule"/>
</dbReference>
<comment type="subcellular location">
    <subcellularLocation>
        <location evidence="10">Cell membrane</location>
        <topology evidence="10">Peripheral membrane protein</topology>
        <orientation evidence="10">Cytoplasmic side</orientation>
    </subcellularLocation>
    <subcellularLocation>
        <location evidence="10">Cytoplasm</location>
    </subcellularLocation>
    <text evidence="10">Distribution is 50-50.</text>
</comment>
<gene>
    <name evidence="10" type="primary">secA</name>
    <name evidence="14" type="ORF">UABAM_01766</name>
</gene>
<dbReference type="PROSITE" id="PS01312">
    <property type="entry name" value="SECA"/>
    <property type="match status" value="1"/>
</dbReference>
<organism evidence="14 15">
    <name type="scientific">Uabimicrobium amorphum</name>
    <dbReference type="NCBI Taxonomy" id="2596890"/>
    <lineage>
        <taxon>Bacteria</taxon>
        <taxon>Pseudomonadati</taxon>
        <taxon>Planctomycetota</taxon>
        <taxon>Candidatus Uabimicrobiia</taxon>
        <taxon>Candidatus Uabimicrobiales</taxon>
        <taxon>Candidatus Uabimicrobiaceae</taxon>
        <taxon>Candidatus Uabimicrobium</taxon>
    </lineage>
</organism>
<name>A0A5S9IKK2_UABAM</name>
<dbReference type="RefSeq" id="WP_151967613.1">
    <property type="nucleotide sequence ID" value="NZ_AP019860.1"/>
</dbReference>
<evidence type="ECO:0000256" key="3">
    <source>
        <dbReference type="ARBA" id="ARBA00022490"/>
    </source>
</evidence>
<evidence type="ECO:0000256" key="8">
    <source>
        <dbReference type="ARBA" id="ARBA00023010"/>
    </source>
</evidence>
<proteinExistence type="inferred from homology"/>
<keyword evidence="9 10" id="KW-0472">Membrane</keyword>
<dbReference type="KEGG" id="uam:UABAM_01766"/>
<dbReference type="SUPFAM" id="SSF52540">
    <property type="entry name" value="P-loop containing nucleoside triphosphate hydrolases"/>
    <property type="match status" value="2"/>
</dbReference>
<comment type="function">
    <text evidence="10">Part of the Sec protein translocase complex. Interacts with the SecYEG preprotein conducting channel. Has a central role in coupling the hydrolysis of ATP to the transfer of proteins into and across the cell membrane, serving as an ATP-driven molecular motor driving the stepwise translocation of polypeptide chains across the membrane.</text>
</comment>
<dbReference type="InterPro" id="IPR011130">
    <property type="entry name" value="SecA_preprotein_X-link_dom"/>
</dbReference>
<dbReference type="Gene3D" id="3.40.50.300">
    <property type="entry name" value="P-loop containing nucleotide triphosphate hydrolases"/>
    <property type="match status" value="2"/>
</dbReference>
<evidence type="ECO:0000256" key="4">
    <source>
        <dbReference type="ARBA" id="ARBA00022741"/>
    </source>
</evidence>
<dbReference type="GO" id="GO:0005886">
    <property type="term" value="C:plasma membrane"/>
    <property type="evidence" value="ECO:0007669"/>
    <property type="project" value="UniProtKB-SubCell"/>
</dbReference>
<dbReference type="GO" id="GO:0008564">
    <property type="term" value="F:protein-exporting ATPase activity"/>
    <property type="evidence" value="ECO:0007669"/>
    <property type="project" value="UniProtKB-EC"/>
</dbReference>
<feature type="domain" description="SecA family profile" evidence="13">
    <location>
        <begin position="5"/>
        <end position="595"/>
    </location>
</feature>
<keyword evidence="5 10" id="KW-0067">ATP-binding</keyword>
<keyword evidence="15" id="KW-1185">Reference proteome</keyword>
<dbReference type="InterPro" id="IPR044722">
    <property type="entry name" value="SecA_SF2_C"/>
</dbReference>
<evidence type="ECO:0000256" key="10">
    <source>
        <dbReference type="HAMAP-Rule" id="MF_01382"/>
    </source>
</evidence>
<comment type="catalytic activity">
    <reaction evidence="10">
        <text>ATP + H2O + cellular proteinSide 1 = ADP + phosphate + cellular proteinSide 2.</text>
        <dbReference type="EC" id="7.4.2.8"/>
    </reaction>
</comment>
<dbReference type="PROSITE" id="PS51192">
    <property type="entry name" value="HELICASE_ATP_BIND_1"/>
    <property type="match status" value="1"/>
</dbReference>
<comment type="subunit">
    <text evidence="10">Monomer and homodimer. Part of the essential Sec protein translocation apparatus which comprises SecA, SecYEG and auxiliary proteins SecDF. Other proteins may also be involved.</text>
</comment>
<evidence type="ECO:0000256" key="9">
    <source>
        <dbReference type="ARBA" id="ARBA00023136"/>
    </source>
</evidence>
<evidence type="ECO:0000256" key="7">
    <source>
        <dbReference type="ARBA" id="ARBA00022967"/>
    </source>
</evidence>
<evidence type="ECO:0000259" key="12">
    <source>
        <dbReference type="PROSITE" id="PS51194"/>
    </source>
</evidence>
<dbReference type="Pfam" id="PF21090">
    <property type="entry name" value="P-loop_SecA"/>
    <property type="match status" value="2"/>
</dbReference>
<dbReference type="InterPro" id="IPR014001">
    <property type="entry name" value="Helicase_ATP-bd"/>
</dbReference>
<dbReference type="PROSITE" id="PS51196">
    <property type="entry name" value="SECA_MOTOR_DEAD"/>
    <property type="match status" value="1"/>
</dbReference>
<dbReference type="FunFam" id="3.40.50.300:FF:000429">
    <property type="entry name" value="Preprotein translocase subunit SecA"/>
    <property type="match status" value="1"/>
</dbReference>
<dbReference type="Gene3D" id="3.90.1440.10">
    <property type="entry name" value="SecA, preprotein cross-linking domain"/>
    <property type="match status" value="1"/>
</dbReference>
<evidence type="ECO:0000256" key="2">
    <source>
        <dbReference type="ARBA" id="ARBA00022475"/>
    </source>
</evidence>
<dbReference type="Pfam" id="PF07517">
    <property type="entry name" value="SecA_DEAD"/>
    <property type="match status" value="1"/>
</dbReference>
<keyword evidence="3 10" id="KW-0963">Cytoplasm</keyword>
<reference evidence="14 15" key="1">
    <citation type="submission" date="2019-08" db="EMBL/GenBank/DDBJ databases">
        <title>Complete genome sequence of Candidatus Uab amorphum.</title>
        <authorList>
            <person name="Shiratori T."/>
            <person name="Suzuki S."/>
            <person name="Kakizawa Y."/>
            <person name="Ishida K."/>
        </authorList>
    </citation>
    <scope>NUCLEOTIDE SEQUENCE [LARGE SCALE GENOMIC DNA]</scope>
    <source>
        <strain evidence="14 15">SRT547</strain>
    </source>
</reference>
<keyword evidence="6 10" id="KW-0653">Protein transport</keyword>
<dbReference type="GO" id="GO:0031522">
    <property type="term" value="C:cell envelope Sec protein transport complex"/>
    <property type="evidence" value="ECO:0007669"/>
    <property type="project" value="TreeGrafter"/>
</dbReference>
<keyword evidence="1 10" id="KW-0813">Transport</keyword>
<dbReference type="AlphaFoldDB" id="A0A5S9IKK2"/>
<dbReference type="GO" id="GO:0005829">
    <property type="term" value="C:cytosol"/>
    <property type="evidence" value="ECO:0007669"/>
    <property type="project" value="TreeGrafter"/>
</dbReference>
<dbReference type="InterPro" id="IPR027417">
    <property type="entry name" value="P-loop_NTPase"/>
</dbReference>
<comment type="similarity">
    <text evidence="10">Belongs to the SecA family.</text>
</comment>
<feature type="binding site" evidence="10">
    <location>
        <position position="90"/>
    </location>
    <ligand>
        <name>ATP</name>
        <dbReference type="ChEBI" id="CHEBI:30616"/>
    </ligand>
</feature>
<dbReference type="SMART" id="SM00958">
    <property type="entry name" value="SecA_PP_bind"/>
    <property type="match status" value="1"/>
</dbReference>